<sequence length="296" mass="34096">MFKADGTGGMYFSQAPISTCPTLPNITLPEGLTGQEVAPDVQVLQELGRARAGRGIPEIRQKYVGAAIIQYRCKDPTSTKVGGLWRYKVEWMDVLSPLIRKEIKPLLTGLGYDFPNDAMTVHAPFQALFFGQARISDRFKQLEEGCEEKQHLKLLVDVMKDLFTDLAPRGQIVYSRHLGHDQAFQVQQLKERDLWCRYVAFDGSAFGWAYATIRIREFAGMRSINELEVYPIGFHPRHEELKEELIQRGRKSLDYQGICFLDYEGQAEGRRMIVNEDYYEYEEDYRPETQHIKVNS</sequence>
<dbReference type="InterPro" id="IPR054289">
    <property type="entry name" value="DUF7025"/>
</dbReference>
<comment type="caution">
    <text evidence="2">The sequence shown here is derived from an EMBL/GenBank/DDBJ whole genome shotgun (WGS) entry which is preliminary data.</text>
</comment>
<dbReference type="Pfam" id="PF22942">
    <property type="entry name" value="DUF7025"/>
    <property type="match status" value="1"/>
</dbReference>
<evidence type="ECO:0000259" key="1">
    <source>
        <dbReference type="Pfam" id="PF22942"/>
    </source>
</evidence>
<dbReference type="Proteomes" id="UP001433268">
    <property type="component" value="Unassembled WGS sequence"/>
</dbReference>
<evidence type="ECO:0000313" key="2">
    <source>
        <dbReference type="EMBL" id="KAK8094925.1"/>
    </source>
</evidence>
<dbReference type="PANTHER" id="PTHR46411">
    <property type="entry name" value="FAMILY ATPASE, PUTATIVE-RELATED"/>
    <property type="match status" value="1"/>
</dbReference>
<protein>
    <recommendedName>
        <fullName evidence="1">DUF7025 domain-containing protein</fullName>
    </recommendedName>
</protein>
<gene>
    <name evidence="2" type="ORF">PG997_001610</name>
</gene>
<feature type="domain" description="DUF7025" evidence="1">
    <location>
        <begin position="166"/>
        <end position="236"/>
    </location>
</feature>
<keyword evidence="3" id="KW-1185">Reference proteome</keyword>
<dbReference type="GeneID" id="92038985"/>
<dbReference type="PANTHER" id="PTHR46411:SF3">
    <property type="entry name" value="AAA+ ATPASE DOMAIN-CONTAINING PROTEIN"/>
    <property type="match status" value="1"/>
</dbReference>
<accession>A0ABR1XDZ9</accession>
<reference evidence="2 3" key="1">
    <citation type="submission" date="2023-01" db="EMBL/GenBank/DDBJ databases">
        <title>Analysis of 21 Apiospora genomes using comparative genomics revels a genus with tremendous synthesis potential of carbohydrate active enzymes and secondary metabolites.</title>
        <authorList>
            <person name="Sorensen T."/>
        </authorList>
    </citation>
    <scope>NUCLEOTIDE SEQUENCE [LARGE SCALE GENOMIC DNA]</scope>
    <source>
        <strain evidence="2 3">CBS 114990</strain>
    </source>
</reference>
<organism evidence="2 3">
    <name type="scientific">Apiospora hydei</name>
    <dbReference type="NCBI Taxonomy" id="1337664"/>
    <lineage>
        <taxon>Eukaryota</taxon>
        <taxon>Fungi</taxon>
        <taxon>Dikarya</taxon>
        <taxon>Ascomycota</taxon>
        <taxon>Pezizomycotina</taxon>
        <taxon>Sordariomycetes</taxon>
        <taxon>Xylariomycetidae</taxon>
        <taxon>Amphisphaeriales</taxon>
        <taxon>Apiosporaceae</taxon>
        <taxon>Apiospora</taxon>
    </lineage>
</organism>
<dbReference type="RefSeq" id="XP_066675698.1">
    <property type="nucleotide sequence ID" value="XM_066805925.1"/>
</dbReference>
<dbReference type="EMBL" id="JAQQWN010000002">
    <property type="protein sequence ID" value="KAK8094925.1"/>
    <property type="molecule type" value="Genomic_DNA"/>
</dbReference>
<name>A0ABR1XDZ9_9PEZI</name>
<evidence type="ECO:0000313" key="3">
    <source>
        <dbReference type="Proteomes" id="UP001433268"/>
    </source>
</evidence>
<proteinExistence type="predicted"/>